<name>A0A2C9NXY3_SALET</name>
<dbReference type="AlphaFoldDB" id="A0A2C9NXY3"/>
<gene>
    <name evidence="2" type="ORF">LFZ25_08685</name>
</gene>
<protein>
    <submittedName>
        <fullName evidence="2">Uncharacterized protein</fullName>
    </submittedName>
</protein>
<keyword evidence="1" id="KW-0732">Signal</keyword>
<feature type="chain" id="PRO_5012654853" evidence="1">
    <location>
        <begin position="18"/>
        <end position="66"/>
    </location>
</feature>
<feature type="signal peptide" evidence="1">
    <location>
        <begin position="1"/>
        <end position="17"/>
    </location>
</feature>
<dbReference type="EMBL" id="CP022117">
    <property type="protein sequence ID" value="ASG16025.1"/>
    <property type="molecule type" value="Genomic_DNA"/>
</dbReference>
<reference evidence="2 3" key="1">
    <citation type="submission" date="2017-06" db="EMBL/GenBank/DDBJ databases">
        <title>Salmonella reference genomes for public health.</title>
        <authorList>
            <person name="Robertson J."/>
            <person name="Yoshida C."/>
            <person name="Gurnik S."/>
            <person name="Nash J."/>
        </authorList>
    </citation>
    <scope>NUCLEOTIDE SEQUENCE [LARGE SCALE GENOMIC DNA]</scope>
    <source>
        <strain evidence="2 3">S-1643</strain>
    </source>
</reference>
<dbReference type="Proteomes" id="UP000197157">
    <property type="component" value="Chromosome"/>
</dbReference>
<organism evidence="2 3">
    <name type="scientific">Salmonella enterica subsp. enterica serovar Macclesfield str. S-1643</name>
    <dbReference type="NCBI Taxonomy" id="1242107"/>
    <lineage>
        <taxon>Bacteria</taxon>
        <taxon>Pseudomonadati</taxon>
        <taxon>Pseudomonadota</taxon>
        <taxon>Gammaproteobacteria</taxon>
        <taxon>Enterobacterales</taxon>
        <taxon>Enterobacteriaceae</taxon>
        <taxon>Salmonella</taxon>
    </lineage>
</organism>
<accession>A0A2C9NXY3</accession>
<evidence type="ECO:0000256" key="1">
    <source>
        <dbReference type="SAM" id="SignalP"/>
    </source>
</evidence>
<proteinExistence type="predicted"/>
<sequence>MKCCALIALSFFFLMYAAVSEAWFKVNGDKRERLLCALSIACKSARKPQGQSDAFRYSAFDNNTED</sequence>
<evidence type="ECO:0000313" key="3">
    <source>
        <dbReference type="Proteomes" id="UP000197157"/>
    </source>
</evidence>
<evidence type="ECO:0000313" key="2">
    <source>
        <dbReference type="EMBL" id="ASG16025.1"/>
    </source>
</evidence>